<dbReference type="GO" id="GO:0006355">
    <property type="term" value="P:regulation of DNA-templated transcription"/>
    <property type="evidence" value="ECO:0007669"/>
    <property type="project" value="InterPro"/>
</dbReference>
<dbReference type="GO" id="GO:0001046">
    <property type="term" value="F:core promoter sequence-specific DNA binding"/>
    <property type="evidence" value="ECO:0007669"/>
    <property type="project" value="TreeGrafter"/>
</dbReference>
<dbReference type="PANTHER" id="PTHR40455">
    <property type="entry name" value="ANTITOXIN HIGA"/>
    <property type="match status" value="1"/>
</dbReference>
<gene>
    <name evidence="2" type="ORF">FSB73_06015</name>
</gene>
<dbReference type="OrthoDB" id="9796786at2"/>
<organism evidence="2 3">
    <name type="scientific">Arachidicoccus ginsenosidivorans</name>
    <dbReference type="NCBI Taxonomy" id="496057"/>
    <lineage>
        <taxon>Bacteria</taxon>
        <taxon>Pseudomonadati</taxon>
        <taxon>Bacteroidota</taxon>
        <taxon>Chitinophagia</taxon>
        <taxon>Chitinophagales</taxon>
        <taxon>Chitinophagaceae</taxon>
        <taxon>Arachidicoccus</taxon>
    </lineage>
</organism>
<dbReference type="InterPro" id="IPR010982">
    <property type="entry name" value="Lambda_DNA-bd_dom_sf"/>
</dbReference>
<dbReference type="InterPro" id="IPR039060">
    <property type="entry name" value="Antitox_HigA"/>
</dbReference>
<dbReference type="InterPro" id="IPR018669">
    <property type="entry name" value="Toxin_HigB"/>
</dbReference>
<dbReference type="GO" id="GO:0004519">
    <property type="term" value="F:endonuclease activity"/>
    <property type="evidence" value="ECO:0007669"/>
    <property type="project" value="InterPro"/>
</dbReference>
<evidence type="ECO:0000313" key="3">
    <source>
        <dbReference type="Proteomes" id="UP000321291"/>
    </source>
</evidence>
<dbReference type="SUPFAM" id="SSF47413">
    <property type="entry name" value="lambda repressor-like DNA-binding domains"/>
    <property type="match status" value="1"/>
</dbReference>
<dbReference type="GO" id="GO:0110001">
    <property type="term" value="C:toxin-antitoxin complex"/>
    <property type="evidence" value="ECO:0007669"/>
    <property type="project" value="InterPro"/>
</dbReference>
<dbReference type="Gene3D" id="1.10.260.40">
    <property type="entry name" value="lambda repressor-like DNA-binding domains"/>
    <property type="match status" value="1"/>
</dbReference>
<evidence type="ECO:0000313" key="2">
    <source>
        <dbReference type="EMBL" id="QEC71300.1"/>
    </source>
</evidence>
<feature type="domain" description="HTH cro/C1-type" evidence="1">
    <location>
        <begin position="160"/>
        <end position="213"/>
    </location>
</feature>
<sequence>MRIIAVRTLKEYIEEFPLAEQALLSWHEEATLAGWSNPNELKAQYQNASILTAKRVVFNIHGNSFRLIVDIEFRLKIVFIVWFGTHSQYDKIDAKKISYVKINKNNQQYENALERAYLLMQKDLKVDSKQSDELEVLSILIKEYENEYFPIAKPTPLEAIKFRLEQMNMSESELSTILGHRSRKSEILSGKRKLSLDMIRKLVDQLYIPADVLIQAY</sequence>
<accession>A0A5B8VII3</accession>
<proteinExistence type="predicted"/>
<reference evidence="2 3" key="1">
    <citation type="journal article" date="2017" name="Int. J. Syst. Evol. Microbiol.">
        <title>Arachidicoccus ginsenosidivorans sp. nov., with ginsenoside-converting activity isolated from ginseng cultivating soil.</title>
        <authorList>
            <person name="Siddiqi M.Z."/>
            <person name="Aslam Z."/>
            <person name="Im W.T."/>
        </authorList>
    </citation>
    <scope>NUCLEOTIDE SEQUENCE [LARGE SCALE GENOMIC DNA]</scope>
    <source>
        <strain evidence="2 3">Gsoil 809</strain>
    </source>
</reference>
<name>A0A5B8VII3_9BACT</name>
<dbReference type="PROSITE" id="PS50943">
    <property type="entry name" value="HTH_CROC1"/>
    <property type="match status" value="1"/>
</dbReference>
<dbReference type="RefSeq" id="WP_146780574.1">
    <property type="nucleotide sequence ID" value="NZ_CP042434.1"/>
</dbReference>
<keyword evidence="3" id="KW-1185">Reference proteome</keyword>
<dbReference type="AlphaFoldDB" id="A0A5B8VII3"/>
<dbReference type="KEGG" id="agi:FSB73_06015"/>
<dbReference type="InterPro" id="IPR001387">
    <property type="entry name" value="Cro/C1-type_HTH"/>
</dbReference>
<dbReference type="EMBL" id="CP042434">
    <property type="protein sequence ID" value="QEC71300.1"/>
    <property type="molecule type" value="Genomic_DNA"/>
</dbReference>
<dbReference type="PANTHER" id="PTHR40455:SF1">
    <property type="entry name" value="ANTITOXIN HIGA"/>
    <property type="match status" value="1"/>
</dbReference>
<dbReference type="GO" id="GO:0003723">
    <property type="term" value="F:RNA binding"/>
    <property type="evidence" value="ECO:0007669"/>
    <property type="project" value="InterPro"/>
</dbReference>
<evidence type="ECO:0000259" key="1">
    <source>
        <dbReference type="PROSITE" id="PS50943"/>
    </source>
</evidence>
<dbReference type="Pfam" id="PF09907">
    <property type="entry name" value="HigB_toxin"/>
    <property type="match status" value="1"/>
</dbReference>
<protein>
    <recommendedName>
        <fullName evidence="1">HTH cro/C1-type domain-containing protein</fullName>
    </recommendedName>
</protein>
<dbReference type="Proteomes" id="UP000321291">
    <property type="component" value="Chromosome"/>
</dbReference>